<accession>A0A843YQ76</accession>
<dbReference type="RefSeq" id="WP_153233436.1">
    <property type="nucleotide sequence ID" value="NZ_WINI01000001.1"/>
</dbReference>
<dbReference type="OrthoDB" id="282960at2"/>
<organism evidence="1 2">
    <name type="scientific">Glaciimonas soli</name>
    <dbReference type="NCBI Taxonomy" id="2590999"/>
    <lineage>
        <taxon>Bacteria</taxon>
        <taxon>Pseudomonadati</taxon>
        <taxon>Pseudomonadota</taxon>
        <taxon>Betaproteobacteria</taxon>
        <taxon>Burkholderiales</taxon>
        <taxon>Oxalobacteraceae</taxon>
        <taxon>Glaciimonas</taxon>
    </lineage>
</organism>
<sequence length="201" mass="22167">MTNALTRCTAFHQDRRIASGELSDVALQVKTLLDQEPNASVLIFDDASSHTIELDFRGTAEDVLSKLPTAPADNATDVAAEPETMRGPGRPKLGVIGKEITLLPRHWDWLGKQPGGASVVIRKLVEEAKRTNDSRDHLRQAQESTYRFMSTMSGNQTGFEEATRALFAGDQVRFTALVSVWPADICDHIHQRAALVFKNTP</sequence>
<dbReference type="InterPro" id="IPR018715">
    <property type="entry name" value="DUF2239"/>
</dbReference>
<protein>
    <submittedName>
        <fullName evidence="1">DUF2239 family protein</fullName>
    </submittedName>
</protein>
<gene>
    <name evidence="1" type="ORF">GEV47_04290</name>
</gene>
<dbReference type="EMBL" id="WINI01000001">
    <property type="protein sequence ID" value="MQQ99903.1"/>
    <property type="molecule type" value="Genomic_DNA"/>
</dbReference>
<dbReference type="Proteomes" id="UP000451565">
    <property type="component" value="Unassembled WGS sequence"/>
</dbReference>
<dbReference type="AlphaFoldDB" id="A0A843YQ76"/>
<proteinExistence type="predicted"/>
<evidence type="ECO:0000313" key="1">
    <source>
        <dbReference type="EMBL" id="MQQ99903.1"/>
    </source>
</evidence>
<dbReference type="Pfam" id="PF09998">
    <property type="entry name" value="DUF2239"/>
    <property type="match status" value="1"/>
</dbReference>
<reference evidence="1 2" key="1">
    <citation type="submission" date="2019-10" db="EMBL/GenBank/DDBJ databases">
        <title>Glaciimonas soli sp. nov., a psychrophilic bacterium isolated from the forest soil of a high elevation mountain in Taiwan.</title>
        <authorList>
            <person name="Wang L.-T."/>
            <person name="Shieh W.Y."/>
        </authorList>
    </citation>
    <scope>NUCLEOTIDE SEQUENCE [LARGE SCALE GENOMIC DNA]</scope>
    <source>
        <strain evidence="1 2">GS1</strain>
    </source>
</reference>
<comment type="caution">
    <text evidence="1">The sequence shown here is derived from an EMBL/GenBank/DDBJ whole genome shotgun (WGS) entry which is preliminary data.</text>
</comment>
<keyword evidence="2" id="KW-1185">Reference proteome</keyword>
<evidence type="ECO:0000313" key="2">
    <source>
        <dbReference type="Proteomes" id="UP000451565"/>
    </source>
</evidence>
<name>A0A843YQ76_9BURK</name>